<accession>A0AAD4LAB4</accession>
<dbReference type="EMBL" id="JAKELL010000087">
    <property type="protein sequence ID" value="KAH8983536.1"/>
    <property type="molecule type" value="Genomic_DNA"/>
</dbReference>
<dbReference type="AlphaFoldDB" id="A0AAD4LAB4"/>
<reference evidence="2" key="1">
    <citation type="submission" date="2022-01" db="EMBL/GenBank/DDBJ databases">
        <title>Comparative genomics reveals a dynamic genome evolution in the ectomycorrhizal milk-cap (Lactarius) mushrooms.</title>
        <authorList>
            <consortium name="DOE Joint Genome Institute"/>
            <person name="Lebreton A."/>
            <person name="Tang N."/>
            <person name="Kuo A."/>
            <person name="LaButti K."/>
            <person name="Drula E."/>
            <person name="Barry K."/>
            <person name="Clum A."/>
            <person name="Lipzen A."/>
            <person name="Mousain D."/>
            <person name="Ng V."/>
            <person name="Wang R."/>
            <person name="Wang X."/>
            <person name="Dai Y."/>
            <person name="Henrissat B."/>
            <person name="Grigoriev I.V."/>
            <person name="Guerin-Laguette A."/>
            <person name="Yu F."/>
            <person name="Martin F.M."/>
        </authorList>
    </citation>
    <scope>NUCLEOTIDE SEQUENCE</scope>
    <source>
        <strain evidence="2">QP</strain>
    </source>
</reference>
<feature type="compositionally biased region" description="Basic and acidic residues" evidence="1">
    <location>
        <begin position="122"/>
        <end position="133"/>
    </location>
</feature>
<feature type="compositionally biased region" description="Basic and acidic residues" evidence="1">
    <location>
        <begin position="68"/>
        <end position="86"/>
    </location>
</feature>
<sequence>MSPLHSLLEEISVGAADDGNSGHAGQGEGATAGVMVTKGGRGQDEWVECEQGEETAGRMSGRVKRYRQGRESGQRRELPLGCDDRVGGSGDGGEEATRGSRELRDRGKEEANVRGWRVGDSSARKVDGGKGNERGLSGPVLAPGGMRAARRRVGNDRAAFGTKGYENGEAEERNNDAR</sequence>
<organism evidence="2 3">
    <name type="scientific">Lactarius akahatsu</name>
    <dbReference type="NCBI Taxonomy" id="416441"/>
    <lineage>
        <taxon>Eukaryota</taxon>
        <taxon>Fungi</taxon>
        <taxon>Dikarya</taxon>
        <taxon>Basidiomycota</taxon>
        <taxon>Agaricomycotina</taxon>
        <taxon>Agaricomycetes</taxon>
        <taxon>Russulales</taxon>
        <taxon>Russulaceae</taxon>
        <taxon>Lactarius</taxon>
    </lineage>
</organism>
<feature type="region of interest" description="Disordered" evidence="1">
    <location>
        <begin position="49"/>
        <end position="178"/>
    </location>
</feature>
<comment type="caution">
    <text evidence="2">The sequence shown here is derived from an EMBL/GenBank/DDBJ whole genome shotgun (WGS) entry which is preliminary data.</text>
</comment>
<name>A0AAD4LAB4_9AGAM</name>
<dbReference type="Proteomes" id="UP001201163">
    <property type="component" value="Unassembled WGS sequence"/>
</dbReference>
<evidence type="ECO:0000256" key="1">
    <source>
        <dbReference type="SAM" id="MobiDB-lite"/>
    </source>
</evidence>
<feature type="region of interest" description="Disordered" evidence="1">
    <location>
        <begin position="1"/>
        <end position="36"/>
    </location>
</feature>
<feature type="compositionally biased region" description="Basic and acidic residues" evidence="1">
    <location>
        <begin position="95"/>
        <end position="112"/>
    </location>
</feature>
<proteinExistence type="predicted"/>
<evidence type="ECO:0000313" key="3">
    <source>
        <dbReference type="Proteomes" id="UP001201163"/>
    </source>
</evidence>
<protein>
    <submittedName>
        <fullName evidence="2">Uncharacterized protein</fullName>
    </submittedName>
</protein>
<evidence type="ECO:0000313" key="2">
    <source>
        <dbReference type="EMBL" id="KAH8983536.1"/>
    </source>
</evidence>
<gene>
    <name evidence="2" type="ORF">EDB92DRAFT_1819460</name>
</gene>
<keyword evidence="3" id="KW-1185">Reference proteome</keyword>